<accession>A0A4R9HAW2</accession>
<dbReference type="Pfam" id="PF17314">
    <property type="entry name" value="DUF5360"/>
    <property type="match status" value="1"/>
</dbReference>
<sequence length="129" mass="15431">MQDYKGLNLLFLITDIGFILYWSITLLHVIPKEYLFKDYENPILQAWNWSFLPLDLFISFTGFYSLLLSKQENPHWKQFAILSLTLTFTSGLQAISFWAIGNDYNISWWIPNLYLFIYPIYYIPKLIRS</sequence>
<reference evidence="2" key="1">
    <citation type="journal article" date="2019" name="PLoS Negl. Trop. Dis.">
        <title>Revisiting the worldwide diversity of Leptospira species in the environment.</title>
        <authorList>
            <person name="Vincent A.T."/>
            <person name="Schiettekatte O."/>
            <person name="Bourhy P."/>
            <person name="Veyrier F.J."/>
            <person name="Picardeau M."/>
        </authorList>
    </citation>
    <scope>NUCLEOTIDE SEQUENCE [LARGE SCALE GENOMIC DNA]</scope>
    <source>
        <strain evidence="2">201800301</strain>
    </source>
</reference>
<keyword evidence="3" id="KW-1185">Reference proteome</keyword>
<dbReference type="OrthoDB" id="2469007at2"/>
<protein>
    <recommendedName>
        <fullName evidence="4">YvaD family protein</fullName>
    </recommendedName>
</protein>
<evidence type="ECO:0000256" key="1">
    <source>
        <dbReference type="SAM" id="Phobius"/>
    </source>
</evidence>
<dbReference type="AlphaFoldDB" id="A0A4R9HAW2"/>
<evidence type="ECO:0000313" key="2">
    <source>
        <dbReference type="EMBL" id="TGK43680.1"/>
    </source>
</evidence>
<name>A0A4R9HAW2_9LEPT</name>
<dbReference type="InterPro" id="IPR020348">
    <property type="entry name" value="Uncharacterised_YvaD"/>
</dbReference>
<dbReference type="Proteomes" id="UP000298097">
    <property type="component" value="Unassembled WGS sequence"/>
</dbReference>
<feature type="transmembrane region" description="Helical" evidence="1">
    <location>
        <begin position="50"/>
        <end position="67"/>
    </location>
</feature>
<evidence type="ECO:0008006" key="4">
    <source>
        <dbReference type="Google" id="ProtNLM"/>
    </source>
</evidence>
<dbReference type="EMBL" id="RQEY01000005">
    <property type="protein sequence ID" value="TGK43680.1"/>
    <property type="molecule type" value="Genomic_DNA"/>
</dbReference>
<keyword evidence="1" id="KW-0472">Membrane</keyword>
<keyword evidence="1" id="KW-0812">Transmembrane</keyword>
<comment type="caution">
    <text evidence="2">The sequence shown here is derived from an EMBL/GenBank/DDBJ whole genome shotgun (WGS) entry which is preliminary data.</text>
</comment>
<gene>
    <name evidence="2" type="ORF">EHO65_03305</name>
</gene>
<evidence type="ECO:0000313" key="3">
    <source>
        <dbReference type="Proteomes" id="UP000298097"/>
    </source>
</evidence>
<feature type="transmembrane region" description="Helical" evidence="1">
    <location>
        <begin position="7"/>
        <end position="30"/>
    </location>
</feature>
<organism evidence="2 3">
    <name type="scientific">Leptospira andrefontaineae</name>
    <dbReference type="NCBI Taxonomy" id="2484976"/>
    <lineage>
        <taxon>Bacteria</taxon>
        <taxon>Pseudomonadati</taxon>
        <taxon>Spirochaetota</taxon>
        <taxon>Spirochaetia</taxon>
        <taxon>Leptospirales</taxon>
        <taxon>Leptospiraceae</taxon>
        <taxon>Leptospira</taxon>
    </lineage>
</organism>
<keyword evidence="1" id="KW-1133">Transmembrane helix</keyword>
<proteinExistence type="predicted"/>
<feature type="transmembrane region" description="Helical" evidence="1">
    <location>
        <begin position="79"/>
        <end position="100"/>
    </location>
</feature>
<dbReference type="RefSeq" id="WP_135772761.1">
    <property type="nucleotide sequence ID" value="NZ_RQEY01000005.1"/>
</dbReference>
<feature type="transmembrane region" description="Helical" evidence="1">
    <location>
        <begin position="106"/>
        <end position="123"/>
    </location>
</feature>